<dbReference type="EMBL" id="NBCO01000023">
    <property type="protein sequence ID" value="ORC87208.1"/>
    <property type="molecule type" value="Genomic_DNA"/>
</dbReference>
<dbReference type="RefSeq" id="XP_028881274.1">
    <property type="nucleotide sequence ID" value="XM_029027419.1"/>
</dbReference>
<name>A0A1X0NRN5_9TRYP</name>
<dbReference type="Proteomes" id="UP000192257">
    <property type="component" value="Unassembled WGS sequence"/>
</dbReference>
<feature type="region of interest" description="Disordered" evidence="1">
    <location>
        <begin position="287"/>
        <end position="306"/>
    </location>
</feature>
<evidence type="ECO:0000313" key="3">
    <source>
        <dbReference type="Proteomes" id="UP000192257"/>
    </source>
</evidence>
<accession>A0A1X0NRN5</accession>
<reference evidence="2 3" key="1">
    <citation type="submission" date="2017-03" db="EMBL/GenBank/DDBJ databases">
        <title>An alternative strategy for trypanosome survival in the mammalian bloodstream revealed through genome and transcriptome analysis of the ubiquitous bovine parasite Trypanosoma (Megatrypanum) theileri.</title>
        <authorList>
            <person name="Kelly S."/>
            <person name="Ivens A."/>
            <person name="Mott A."/>
            <person name="O'Neill E."/>
            <person name="Emms D."/>
            <person name="Macleod O."/>
            <person name="Voorheis P."/>
            <person name="Matthews J."/>
            <person name="Matthews K."/>
            <person name="Carrington M."/>
        </authorList>
    </citation>
    <scope>NUCLEOTIDE SEQUENCE [LARGE SCALE GENOMIC DNA]</scope>
    <source>
        <strain evidence="2">Edinburgh</strain>
    </source>
</reference>
<evidence type="ECO:0000256" key="1">
    <source>
        <dbReference type="SAM" id="MobiDB-lite"/>
    </source>
</evidence>
<feature type="region of interest" description="Disordered" evidence="1">
    <location>
        <begin position="244"/>
        <end position="274"/>
    </location>
</feature>
<dbReference type="OrthoDB" id="273455at2759"/>
<keyword evidence="3" id="KW-1185">Reference proteome</keyword>
<gene>
    <name evidence="2" type="ORF">TM35_000231790</name>
</gene>
<feature type="compositionally biased region" description="Pro residues" evidence="1">
    <location>
        <begin position="19"/>
        <end position="30"/>
    </location>
</feature>
<dbReference type="VEuPathDB" id="TriTrypDB:TM35_000231790"/>
<comment type="caution">
    <text evidence="2">The sequence shown here is derived from an EMBL/GenBank/DDBJ whole genome shotgun (WGS) entry which is preliminary data.</text>
</comment>
<proteinExistence type="predicted"/>
<sequence length="711" mass="79389">MRKRERSASVSPALRAVPPGHPPPPPPPLNDPIYHHRQQQQQEEAQQVLLDVLRRTSLAEQKDREIVEWLTDAASWLQSADVTLAGAGAMAELRHHVLAVLHTMPWWRIVEAVETRRGPTATTRAVTRWHSRLQLAFERVCVVLLEQSPHAVRGVLGVALRPFRQRLPVRDGARRLLPGDTVLRVMNTVAARYPAAVVLDALERCLPALVPRRRWAEPRHHTACIGLLLHLALEAHIPLFTTQEWGDDDGGNTAEQQREEQQQGPAEDSGTDGASVVARTAAAATATGMLSSSSSSSQRHHHLRPVEMRAPIMSASDVDYSDASINMASSSANTESFATRFTEFTMQNNKMLAYRNEIIRFVLQQLLDMELSLQNNDTSFLQDVMPSTASFSSCGTADCLRSLANISFGSVSKRPSDKPFIEILRSCTGLVFRRLADDLVRQQAAGVCGNAEWWREILAFHLTSVLRMECPICLLYLAPSLALLGNEEETVDMMHKLVSLVTKGFQPVQQNNWRGAAAATAAGPARVRMAPPTVGPLMIPMTHRVRAALYLYPLFRFMRDRLGNGEGTRKRLQKWVVQELKNTPSSSTPSLLVQVLFAQCAAISELLDADLVEEMEPHTSESRALRLLIDKYLIIPTTESKMTDKNNENVSFTTISNIDTSETDTVVAVPESNIRRLNLKKMETAGLLYPNLMEECPWDWRRYQTGRTVDH</sequence>
<dbReference type="GeneID" id="39987199"/>
<feature type="compositionally biased region" description="Low complexity" evidence="1">
    <location>
        <begin position="287"/>
        <end position="297"/>
    </location>
</feature>
<feature type="region of interest" description="Disordered" evidence="1">
    <location>
        <begin position="1"/>
        <end position="41"/>
    </location>
</feature>
<dbReference type="AlphaFoldDB" id="A0A1X0NRN5"/>
<organism evidence="2 3">
    <name type="scientific">Trypanosoma theileri</name>
    <dbReference type="NCBI Taxonomy" id="67003"/>
    <lineage>
        <taxon>Eukaryota</taxon>
        <taxon>Discoba</taxon>
        <taxon>Euglenozoa</taxon>
        <taxon>Kinetoplastea</taxon>
        <taxon>Metakinetoplastina</taxon>
        <taxon>Trypanosomatida</taxon>
        <taxon>Trypanosomatidae</taxon>
        <taxon>Trypanosoma</taxon>
    </lineage>
</organism>
<evidence type="ECO:0000313" key="2">
    <source>
        <dbReference type="EMBL" id="ORC87208.1"/>
    </source>
</evidence>
<protein>
    <submittedName>
        <fullName evidence="2">Uncharacterized protein</fullName>
    </submittedName>
</protein>